<dbReference type="InterPro" id="IPR016621">
    <property type="entry name" value="UCP014543"/>
</dbReference>
<sequence length="122" mass="13845">MNNNKALLVYGLSKDEINSLRLISKVIEIKPEMVDLKVHEIASGKLNEEVIEIVDGMNEKAILFNGFSDKEVSTSIKKIRSAVKGGVLAVVTPISRNWSFRYLLGHLLEEREWYAKNQKESK</sequence>
<name>A0ABP3X4V9_9CLOT</name>
<accession>A0ABP3X4V9</accession>
<comment type="caution">
    <text evidence="1">The sequence shown here is derived from an EMBL/GenBank/DDBJ whole genome shotgun (WGS) entry which is preliminary data.</text>
</comment>
<gene>
    <name evidence="1" type="ORF">GCM10008916_28000</name>
</gene>
<dbReference type="EMBL" id="BAAACO010000007">
    <property type="protein sequence ID" value="GAA0860562.1"/>
    <property type="molecule type" value="Genomic_DNA"/>
</dbReference>
<dbReference type="Pfam" id="PF12646">
    <property type="entry name" value="DUF3783"/>
    <property type="match status" value="1"/>
</dbReference>
<protein>
    <submittedName>
        <fullName evidence="1">DUF3783 domain-containing protein</fullName>
    </submittedName>
</protein>
<evidence type="ECO:0000313" key="2">
    <source>
        <dbReference type="Proteomes" id="UP001501764"/>
    </source>
</evidence>
<organism evidence="1 2">
    <name type="scientific">Clostridium nitritogenes</name>
    <dbReference type="NCBI Taxonomy" id="83340"/>
    <lineage>
        <taxon>Bacteria</taxon>
        <taxon>Bacillati</taxon>
        <taxon>Bacillota</taxon>
        <taxon>Clostridia</taxon>
        <taxon>Eubacteriales</taxon>
        <taxon>Clostridiaceae</taxon>
        <taxon>Clostridium</taxon>
    </lineage>
</organism>
<proteinExistence type="predicted"/>
<reference evidence="2" key="1">
    <citation type="journal article" date="2019" name="Int. J. Syst. Evol. Microbiol.">
        <title>The Global Catalogue of Microorganisms (GCM) 10K type strain sequencing project: providing services to taxonomists for standard genome sequencing and annotation.</title>
        <authorList>
            <consortium name="The Broad Institute Genomics Platform"/>
            <consortium name="The Broad Institute Genome Sequencing Center for Infectious Disease"/>
            <person name="Wu L."/>
            <person name="Ma J."/>
        </authorList>
    </citation>
    <scope>NUCLEOTIDE SEQUENCE [LARGE SCALE GENOMIC DNA]</scope>
    <source>
        <strain evidence="2">JCM 6485</strain>
    </source>
</reference>
<dbReference type="Proteomes" id="UP001501764">
    <property type="component" value="Unassembled WGS sequence"/>
</dbReference>
<dbReference type="PIRSF" id="PIRSF014543">
    <property type="entry name" value="UCP014543"/>
    <property type="match status" value="1"/>
</dbReference>
<evidence type="ECO:0000313" key="1">
    <source>
        <dbReference type="EMBL" id="GAA0860562.1"/>
    </source>
</evidence>
<dbReference type="RefSeq" id="WP_215635125.1">
    <property type="nucleotide sequence ID" value="NZ_BAAACO010000007.1"/>
</dbReference>
<keyword evidence="2" id="KW-1185">Reference proteome</keyword>